<name>A0ABS3QGW7_9BACT</name>
<evidence type="ECO:0000313" key="3">
    <source>
        <dbReference type="Proteomes" id="UP000664369"/>
    </source>
</evidence>
<sequence length="244" mass="26650">MSNHFTAAALALGLGLWATSAACAQTTASPAAPVPAVSAEASAKANQEVEQKATEWVAALQLKDPKKEAAVQQVIATHLKAIRDYHNAHPYTETPAGINPATGKPLTTMDRQLITVSAMPKAIHDNLMAGLRQQLTLEQVEAVLDKYTIGKVAFTLNGYKSIVPNLTPTEEQVILTNLKQAREQAVDFKNMKEISAVFEIYKNKNEEYLNTHGRNWRELFKTYVDAANAKKAADKPNAPKTTQQ</sequence>
<proteinExistence type="predicted"/>
<reference evidence="2 3" key="1">
    <citation type="submission" date="2021-03" db="EMBL/GenBank/DDBJ databases">
        <authorList>
            <person name="Kim M.K."/>
        </authorList>
    </citation>
    <scope>NUCLEOTIDE SEQUENCE [LARGE SCALE GENOMIC DNA]</scope>
    <source>
        <strain evidence="2 3">BT442</strain>
    </source>
</reference>
<protein>
    <submittedName>
        <fullName evidence="2">DUF3826 domain-containing protein</fullName>
    </submittedName>
</protein>
<dbReference type="InterPro" id="IPR024284">
    <property type="entry name" value="DUF3826"/>
</dbReference>
<organism evidence="2 3">
    <name type="scientific">Hymenobacter negativus</name>
    <dbReference type="NCBI Taxonomy" id="2795026"/>
    <lineage>
        <taxon>Bacteria</taxon>
        <taxon>Pseudomonadati</taxon>
        <taxon>Bacteroidota</taxon>
        <taxon>Cytophagia</taxon>
        <taxon>Cytophagales</taxon>
        <taxon>Hymenobacteraceae</taxon>
        <taxon>Hymenobacter</taxon>
    </lineage>
</organism>
<feature type="chain" id="PRO_5047526404" evidence="1">
    <location>
        <begin position="25"/>
        <end position="244"/>
    </location>
</feature>
<dbReference type="EMBL" id="JAGETZ010000006">
    <property type="protein sequence ID" value="MBO2010233.1"/>
    <property type="molecule type" value="Genomic_DNA"/>
</dbReference>
<comment type="caution">
    <text evidence="2">The sequence shown here is derived from an EMBL/GenBank/DDBJ whole genome shotgun (WGS) entry which is preliminary data.</text>
</comment>
<gene>
    <name evidence="2" type="ORF">J4E00_14320</name>
</gene>
<dbReference type="RefSeq" id="WP_208175870.1">
    <property type="nucleotide sequence ID" value="NZ_JAGETZ010000006.1"/>
</dbReference>
<evidence type="ECO:0000313" key="2">
    <source>
        <dbReference type="EMBL" id="MBO2010233.1"/>
    </source>
</evidence>
<dbReference type="Proteomes" id="UP000664369">
    <property type="component" value="Unassembled WGS sequence"/>
</dbReference>
<accession>A0ABS3QGW7</accession>
<evidence type="ECO:0000256" key="1">
    <source>
        <dbReference type="SAM" id="SignalP"/>
    </source>
</evidence>
<dbReference type="Pfam" id="PF12875">
    <property type="entry name" value="DUF3826"/>
    <property type="match status" value="1"/>
</dbReference>
<keyword evidence="3" id="KW-1185">Reference proteome</keyword>
<feature type="signal peptide" evidence="1">
    <location>
        <begin position="1"/>
        <end position="24"/>
    </location>
</feature>
<keyword evidence="1" id="KW-0732">Signal</keyword>